<dbReference type="InterPro" id="IPR017871">
    <property type="entry name" value="ABC_transporter-like_CS"/>
</dbReference>
<evidence type="ECO:0000256" key="8">
    <source>
        <dbReference type="ARBA" id="ARBA00022946"/>
    </source>
</evidence>
<dbReference type="InterPro" id="IPR003593">
    <property type="entry name" value="AAA+_ATPase"/>
</dbReference>
<keyword evidence="6" id="KW-0999">Mitochondrion inner membrane</keyword>
<feature type="domain" description="ABC transmembrane type-1" evidence="19">
    <location>
        <begin position="161"/>
        <end position="462"/>
    </location>
</feature>
<evidence type="ECO:0000256" key="16">
    <source>
        <dbReference type="ARBA" id="ARBA00042968"/>
    </source>
</evidence>
<dbReference type="InterPro" id="IPR036640">
    <property type="entry name" value="ABC1_TM_sf"/>
</dbReference>
<name>A0A9W8EAN2_9FUNG</name>
<keyword evidence="9" id="KW-0630">Potassium</keyword>
<feature type="domain" description="ABC transporter" evidence="18">
    <location>
        <begin position="495"/>
        <end position="733"/>
    </location>
</feature>
<dbReference type="InterPro" id="IPR039421">
    <property type="entry name" value="Type_1_exporter"/>
</dbReference>
<keyword evidence="4 17" id="KW-0812">Transmembrane</keyword>
<dbReference type="FunFam" id="3.40.50.300:FF:000403">
    <property type="entry name" value="ATP-binding cassette sub-family B member 8, mitochondrial"/>
    <property type="match status" value="1"/>
</dbReference>
<dbReference type="GO" id="GO:0006813">
    <property type="term" value="P:potassium ion transport"/>
    <property type="evidence" value="ECO:0007669"/>
    <property type="project" value="UniProtKB-KW"/>
</dbReference>
<evidence type="ECO:0000256" key="12">
    <source>
        <dbReference type="ARBA" id="ARBA00023128"/>
    </source>
</evidence>
<dbReference type="SUPFAM" id="SSF90123">
    <property type="entry name" value="ABC transporter transmembrane region"/>
    <property type="match status" value="1"/>
</dbReference>
<feature type="transmembrane region" description="Helical" evidence="17">
    <location>
        <begin position="406"/>
        <end position="426"/>
    </location>
</feature>
<feature type="transmembrane region" description="Helical" evidence="17">
    <location>
        <begin position="312"/>
        <end position="335"/>
    </location>
</feature>
<dbReference type="OrthoDB" id="6500128at2759"/>
<evidence type="ECO:0000256" key="13">
    <source>
        <dbReference type="ARBA" id="ARBA00023136"/>
    </source>
</evidence>
<keyword evidence="21" id="KW-1185">Reference proteome</keyword>
<reference evidence="20" key="1">
    <citation type="submission" date="2022-07" db="EMBL/GenBank/DDBJ databases">
        <title>Phylogenomic reconstructions and comparative analyses of Kickxellomycotina fungi.</title>
        <authorList>
            <person name="Reynolds N.K."/>
            <person name="Stajich J.E."/>
            <person name="Barry K."/>
            <person name="Grigoriev I.V."/>
            <person name="Crous P."/>
            <person name="Smith M.E."/>
        </authorList>
    </citation>
    <scope>NUCLEOTIDE SEQUENCE</scope>
    <source>
        <strain evidence="20">RSA 567</strain>
    </source>
</reference>
<comment type="subcellular location">
    <subcellularLocation>
        <location evidence="1">Mitochondrion inner membrane</location>
        <topology evidence="1">Multi-pass membrane protein</topology>
    </subcellularLocation>
</comment>
<feature type="transmembrane region" description="Helical" evidence="17">
    <location>
        <begin position="224"/>
        <end position="244"/>
    </location>
</feature>
<dbReference type="SMART" id="SM00382">
    <property type="entry name" value="AAA"/>
    <property type="match status" value="1"/>
</dbReference>
<keyword evidence="10 17" id="KW-1133">Transmembrane helix</keyword>
<dbReference type="AlphaFoldDB" id="A0A9W8EAN2"/>
<evidence type="ECO:0000256" key="4">
    <source>
        <dbReference type="ARBA" id="ARBA00022692"/>
    </source>
</evidence>
<comment type="caution">
    <text evidence="20">The sequence shown here is derived from an EMBL/GenBank/DDBJ whole genome shotgun (WGS) entry which is preliminary data.</text>
</comment>
<evidence type="ECO:0000256" key="3">
    <source>
        <dbReference type="ARBA" id="ARBA00022538"/>
    </source>
</evidence>
<dbReference type="InterPro" id="IPR027417">
    <property type="entry name" value="P-loop_NTPase"/>
</dbReference>
<dbReference type="GO" id="GO:0005743">
    <property type="term" value="C:mitochondrial inner membrane"/>
    <property type="evidence" value="ECO:0007669"/>
    <property type="project" value="UniProtKB-SubCell"/>
</dbReference>
<evidence type="ECO:0000256" key="7">
    <source>
        <dbReference type="ARBA" id="ARBA00022840"/>
    </source>
</evidence>
<dbReference type="EMBL" id="JANBQB010000092">
    <property type="protein sequence ID" value="KAJ1982388.1"/>
    <property type="molecule type" value="Genomic_DNA"/>
</dbReference>
<dbReference type="SUPFAM" id="SSF52540">
    <property type="entry name" value="P-loop containing nucleoside triphosphate hydrolases"/>
    <property type="match status" value="1"/>
</dbReference>
<dbReference type="Pfam" id="PF00005">
    <property type="entry name" value="ABC_tran"/>
    <property type="match status" value="1"/>
</dbReference>
<keyword evidence="7" id="KW-0067">ATP-binding</keyword>
<dbReference type="InterPro" id="IPR011527">
    <property type="entry name" value="ABC1_TM_dom"/>
</dbReference>
<feature type="transmembrane region" description="Helical" evidence="17">
    <location>
        <begin position="157"/>
        <end position="179"/>
    </location>
</feature>
<keyword evidence="3" id="KW-0633">Potassium transport</keyword>
<evidence type="ECO:0000256" key="11">
    <source>
        <dbReference type="ARBA" id="ARBA00023065"/>
    </source>
</evidence>
<dbReference type="Pfam" id="PF00664">
    <property type="entry name" value="ABC_membrane"/>
    <property type="match status" value="1"/>
</dbReference>
<sequence>MLCYAYRETQSPANLDLLRVVALELGEQECLGTLHGRGFNFLETTWKFSLFLYYFSLYNPGRSVSRLGYHLLVAGACVGLPLYYHARPSWALACDASESDASTFKSSHHERMRILQLESHRRREQQKRDIDQTSNALSSKQVQGSWMAIWRLVKPDTWLLVAVVFAAVGSAVVNLWTPIVMGDLINILSRSLQAVTTTTAAAMSQSITPAVIRQGLHQAAMKLLALFAAQGVFTAGHIYLVSALGERVAFRLHDQLFTALVTQDIAFFDMHRTGELAERLSADIGDFKHTFKQVVTQGLKATTLTVGSIGHLLYVSTALTTVMAGTMPLIYLALFGYGRFLRSLRHTSRVWEGLASGIGLEALGNIRTVRAFSAESAERALYLDACARTAQFNGLFGAHMGAFRGLTNFSIGTMVLLVLYYGGYLVTRGDLAPGQLMAYMVSIQNAQRALDTLGGLMGQSIRALSSFNRVQEYLAVAPLVPISGGKRVTDVRGELEFANVSFTYPSRPNQPVLEGFSLQIPAGQVVAVCGGSGSGKSTLAVLLERFYDPDAGSIYVDGIPLTRLDPRSVREHVGYINQEPILFATSLAENIRYGNPQATMEEIRRAAHEANAAEFIESFPDSYNTVVGERGVTLSGGQKQRIAIARAILKRPKILILDEATSALDNESEKLVQAALDRLMQGRTVLVIAHRLSTIQHADKIVVMGKVPGHIMETGTHDELLARRGHYYRLYTQSNS</sequence>
<evidence type="ECO:0000256" key="14">
    <source>
        <dbReference type="ARBA" id="ARBA00040439"/>
    </source>
</evidence>
<dbReference type="PANTHER" id="PTHR43394">
    <property type="entry name" value="ATP-DEPENDENT PERMEASE MDL1, MITOCHONDRIAL"/>
    <property type="match status" value="1"/>
</dbReference>
<keyword evidence="12" id="KW-0496">Mitochondrion</keyword>
<dbReference type="PROSITE" id="PS00211">
    <property type="entry name" value="ABC_TRANSPORTER_1"/>
    <property type="match status" value="1"/>
</dbReference>
<evidence type="ECO:0000259" key="18">
    <source>
        <dbReference type="PROSITE" id="PS50893"/>
    </source>
</evidence>
<evidence type="ECO:0000256" key="10">
    <source>
        <dbReference type="ARBA" id="ARBA00022989"/>
    </source>
</evidence>
<keyword evidence="2" id="KW-0813">Transport</keyword>
<evidence type="ECO:0000256" key="9">
    <source>
        <dbReference type="ARBA" id="ARBA00022958"/>
    </source>
</evidence>
<evidence type="ECO:0000313" key="20">
    <source>
        <dbReference type="EMBL" id="KAJ1982388.1"/>
    </source>
</evidence>
<dbReference type="PROSITE" id="PS50893">
    <property type="entry name" value="ABC_TRANSPORTER_2"/>
    <property type="match status" value="1"/>
</dbReference>
<dbReference type="GO" id="GO:0016887">
    <property type="term" value="F:ATP hydrolysis activity"/>
    <property type="evidence" value="ECO:0007669"/>
    <property type="project" value="InterPro"/>
</dbReference>
<dbReference type="Proteomes" id="UP001151582">
    <property type="component" value="Unassembled WGS sequence"/>
</dbReference>
<dbReference type="GO" id="GO:0005524">
    <property type="term" value="F:ATP binding"/>
    <property type="evidence" value="ECO:0007669"/>
    <property type="project" value="UniProtKB-KW"/>
</dbReference>
<protein>
    <recommendedName>
        <fullName evidence="14">Mitochondrial potassium channel ATP-binding subunit</fullName>
    </recommendedName>
    <alternativeName>
        <fullName evidence="16">ATP-binding cassette sub-family B member 8, mitochondrial</fullName>
    </alternativeName>
    <alternativeName>
        <fullName evidence="15">Mitochondrial sulfonylurea-receptor</fullName>
    </alternativeName>
</protein>
<organism evidence="20 21">
    <name type="scientific">Dimargaris verticillata</name>
    <dbReference type="NCBI Taxonomy" id="2761393"/>
    <lineage>
        <taxon>Eukaryota</taxon>
        <taxon>Fungi</taxon>
        <taxon>Fungi incertae sedis</taxon>
        <taxon>Zoopagomycota</taxon>
        <taxon>Kickxellomycotina</taxon>
        <taxon>Dimargaritomycetes</taxon>
        <taxon>Dimargaritales</taxon>
        <taxon>Dimargaritaceae</taxon>
        <taxon>Dimargaris</taxon>
    </lineage>
</organism>
<gene>
    <name evidence="20" type="ORF">H4R34_001736</name>
</gene>
<evidence type="ECO:0000313" key="21">
    <source>
        <dbReference type="Proteomes" id="UP001151582"/>
    </source>
</evidence>
<keyword evidence="5" id="KW-0547">Nucleotide-binding</keyword>
<dbReference type="GO" id="GO:0015421">
    <property type="term" value="F:ABC-type oligopeptide transporter activity"/>
    <property type="evidence" value="ECO:0007669"/>
    <property type="project" value="TreeGrafter"/>
</dbReference>
<proteinExistence type="predicted"/>
<evidence type="ECO:0000256" key="5">
    <source>
        <dbReference type="ARBA" id="ARBA00022741"/>
    </source>
</evidence>
<dbReference type="Gene3D" id="1.20.1560.10">
    <property type="entry name" value="ABC transporter type 1, transmembrane domain"/>
    <property type="match status" value="2"/>
</dbReference>
<accession>A0A9W8EAN2</accession>
<keyword evidence="8" id="KW-0809">Transit peptide</keyword>
<evidence type="ECO:0000259" key="19">
    <source>
        <dbReference type="PROSITE" id="PS50929"/>
    </source>
</evidence>
<evidence type="ECO:0000256" key="6">
    <source>
        <dbReference type="ARBA" id="ARBA00022792"/>
    </source>
</evidence>
<dbReference type="GO" id="GO:0090374">
    <property type="term" value="P:oligopeptide export from mitochondrion"/>
    <property type="evidence" value="ECO:0007669"/>
    <property type="project" value="TreeGrafter"/>
</dbReference>
<evidence type="ECO:0000256" key="1">
    <source>
        <dbReference type="ARBA" id="ARBA00004448"/>
    </source>
</evidence>
<dbReference type="PANTHER" id="PTHR43394:SF17">
    <property type="entry name" value="MITOCHONDRIAL POTASSIUM CHANNEL ATP-BINDING SUBUNIT"/>
    <property type="match status" value="1"/>
</dbReference>
<evidence type="ECO:0000256" key="2">
    <source>
        <dbReference type="ARBA" id="ARBA00022448"/>
    </source>
</evidence>
<evidence type="ECO:0000256" key="17">
    <source>
        <dbReference type="SAM" id="Phobius"/>
    </source>
</evidence>
<dbReference type="Gene3D" id="3.40.50.300">
    <property type="entry name" value="P-loop containing nucleotide triphosphate hydrolases"/>
    <property type="match status" value="1"/>
</dbReference>
<dbReference type="PROSITE" id="PS50929">
    <property type="entry name" value="ABC_TM1F"/>
    <property type="match status" value="1"/>
</dbReference>
<keyword evidence="11" id="KW-0406">Ion transport</keyword>
<dbReference type="CDD" id="cd03249">
    <property type="entry name" value="ABC_MTABC3_MDL1_MDL2"/>
    <property type="match status" value="1"/>
</dbReference>
<feature type="transmembrane region" description="Helical" evidence="17">
    <location>
        <begin position="191"/>
        <end position="212"/>
    </location>
</feature>
<dbReference type="InterPro" id="IPR003439">
    <property type="entry name" value="ABC_transporter-like_ATP-bd"/>
</dbReference>
<evidence type="ECO:0000256" key="15">
    <source>
        <dbReference type="ARBA" id="ARBA00041416"/>
    </source>
</evidence>
<keyword evidence="13 17" id="KW-0472">Membrane</keyword>
<dbReference type="CDD" id="cd18574">
    <property type="entry name" value="ABC_6TM_ABCB8_like"/>
    <property type="match status" value="1"/>
</dbReference>